<keyword evidence="2" id="KW-1133">Transmembrane helix</keyword>
<dbReference type="EMBL" id="LAZR01000777">
    <property type="protein sequence ID" value="KKN58087.1"/>
    <property type="molecule type" value="Genomic_DNA"/>
</dbReference>
<feature type="region of interest" description="Disordered" evidence="1">
    <location>
        <begin position="338"/>
        <end position="429"/>
    </location>
</feature>
<name>A0A0F9S718_9ZZZZ</name>
<evidence type="ECO:0000256" key="2">
    <source>
        <dbReference type="SAM" id="Phobius"/>
    </source>
</evidence>
<evidence type="ECO:0000256" key="1">
    <source>
        <dbReference type="SAM" id="MobiDB-lite"/>
    </source>
</evidence>
<feature type="transmembrane region" description="Helical" evidence="2">
    <location>
        <begin position="66"/>
        <end position="89"/>
    </location>
</feature>
<feature type="compositionally biased region" description="Low complexity" evidence="1">
    <location>
        <begin position="383"/>
        <end position="403"/>
    </location>
</feature>
<comment type="caution">
    <text evidence="3">The sequence shown here is derived from an EMBL/GenBank/DDBJ whole genome shotgun (WGS) entry which is preliminary data.</text>
</comment>
<protein>
    <submittedName>
        <fullName evidence="3">Uncharacterized protein</fullName>
    </submittedName>
</protein>
<feature type="region of interest" description="Disordered" evidence="1">
    <location>
        <begin position="1"/>
        <end position="62"/>
    </location>
</feature>
<feature type="compositionally biased region" description="Low complexity" evidence="1">
    <location>
        <begin position="346"/>
        <end position="361"/>
    </location>
</feature>
<keyword evidence="2" id="KW-0472">Membrane</keyword>
<proteinExistence type="predicted"/>
<keyword evidence="2" id="KW-0812">Transmembrane</keyword>
<evidence type="ECO:0000313" key="3">
    <source>
        <dbReference type="EMBL" id="KKN58087.1"/>
    </source>
</evidence>
<reference evidence="3" key="1">
    <citation type="journal article" date="2015" name="Nature">
        <title>Complex archaea that bridge the gap between prokaryotes and eukaryotes.</title>
        <authorList>
            <person name="Spang A."/>
            <person name="Saw J.H."/>
            <person name="Jorgensen S.L."/>
            <person name="Zaremba-Niedzwiedzka K."/>
            <person name="Martijn J."/>
            <person name="Lind A.E."/>
            <person name="van Eijk R."/>
            <person name="Schleper C."/>
            <person name="Guy L."/>
            <person name="Ettema T.J."/>
        </authorList>
    </citation>
    <scope>NUCLEOTIDE SEQUENCE</scope>
</reference>
<organism evidence="3">
    <name type="scientific">marine sediment metagenome</name>
    <dbReference type="NCBI Taxonomy" id="412755"/>
    <lineage>
        <taxon>unclassified sequences</taxon>
        <taxon>metagenomes</taxon>
        <taxon>ecological metagenomes</taxon>
    </lineage>
</organism>
<feature type="compositionally biased region" description="Polar residues" evidence="1">
    <location>
        <begin position="410"/>
        <end position="429"/>
    </location>
</feature>
<accession>A0A0F9S718</accession>
<feature type="compositionally biased region" description="Acidic residues" evidence="1">
    <location>
        <begin position="7"/>
        <end position="16"/>
    </location>
</feature>
<feature type="region of interest" description="Disordered" evidence="1">
    <location>
        <begin position="102"/>
        <end position="123"/>
    </location>
</feature>
<gene>
    <name evidence="3" type="ORF">LCGC14_0555580</name>
</gene>
<dbReference type="AlphaFoldDB" id="A0A0F9S718"/>
<sequence length="493" mass="53156">MSKDIDNKDEEFEFDIDNSGLIEEMINDSEKNQAGSSSSDHFLEKDDGLSLEDDSSSSDESQKTSVLKISIIAFLVFLVLIAGLGWVALRVLGTNNTNTQGASGFDQSNMSAPNQMQTPSATNDNAQDVRVESAFGDNQTPANFNERVSDAEWGSDVNNIKQSEFQQNEDFSGGVPVSNNDGADAIVIRSGTETLLDTENSIAANNVNNELSEEELLYDKLLDQTEELDVVPEGLVIDESVVRRQVSDKRMSVLESEVSSTRQTIGTLRVTLGAVQEQVKDMADVISKSSTEQSELRKSIQSIGSAVDEMSKEQSNLMIDLNKKIELVTSIATVAQQDAKSAKDISLSSASVARRSSPEARPQAVPSKPVVDVQPVREPEPEPVVAAAKPARPAPVTRPVEAPQPVKPTEISSTVRRSSQVSETNQANGCSSQTVSAIWRVKGVNTTSAYVTRAQDRTGIILRKGVQVPGFGNVVSFNSDARSVCTTAGLIQR</sequence>